<name>A0A9X2SQD1_9PSEU</name>
<reference evidence="1" key="1">
    <citation type="submission" date="2022-06" db="EMBL/GenBank/DDBJ databases">
        <title>Amycolatopsis iheyaensis sp. nov., a new species of the genus Amycolatopsis isolated from soil in Iheya island, Japan.</title>
        <authorList>
            <person name="Ngamcharungchit C."/>
            <person name="Kanto H."/>
            <person name="Take A."/>
            <person name="Intra B."/>
            <person name="Matsumoto A."/>
            <person name="Panbangred W."/>
            <person name="Inahashi Y."/>
        </authorList>
    </citation>
    <scope>NUCLEOTIDE SEQUENCE</scope>
    <source>
        <strain evidence="1">OK19-0408</strain>
    </source>
</reference>
<gene>
    <name evidence="1" type="ORF">M8542_37145</name>
</gene>
<proteinExistence type="predicted"/>
<evidence type="ECO:0000313" key="2">
    <source>
        <dbReference type="Proteomes" id="UP001144096"/>
    </source>
</evidence>
<organism evidence="1 2">
    <name type="scientific">Amycolatopsis iheyensis</name>
    <dbReference type="NCBI Taxonomy" id="2945988"/>
    <lineage>
        <taxon>Bacteria</taxon>
        <taxon>Bacillati</taxon>
        <taxon>Actinomycetota</taxon>
        <taxon>Actinomycetes</taxon>
        <taxon>Pseudonocardiales</taxon>
        <taxon>Pseudonocardiaceae</taxon>
        <taxon>Amycolatopsis</taxon>
    </lineage>
</organism>
<dbReference type="EMBL" id="JAMXQV010000025">
    <property type="protein sequence ID" value="MCR6488470.1"/>
    <property type="molecule type" value="Genomic_DNA"/>
</dbReference>
<accession>A0A9X2SQD1</accession>
<dbReference type="InterPro" id="IPR029787">
    <property type="entry name" value="Nucleotide_cyclase"/>
</dbReference>
<dbReference type="SUPFAM" id="SSF55073">
    <property type="entry name" value="Nucleotide cyclase"/>
    <property type="match status" value="1"/>
</dbReference>
<evidence type="ECO:0000313" key="1">
    <source>
        <dbReference type="EMBL" id="MCR6488470.1"/>
    </source>
</evidence>
<evidence type="ECO:0008006" key="3">
    <source>
        <dbReference type="Google" id="ProtNLM"/>
    </source>
</evidence>
<dbReference type="Proteomes" id="UP001144096">
    <property type="component" value="Unassembled WGS sequence"/>
</dbReference>
<dbReference type="RefSeq" id="WP_257925035.1">
    <property type="nucleotide sequence ID" value="NZ_JAMXQV010000025.1"/>
</dbReference>
<protein>
    <recommendedName>
        <fullName evidence="3">Guanylate cyclase domain-containing protein</fullName>
    </recommendedName>
</protein>
<comment type="caution">
    <text evidence="1">The sequence shown here is derived from an EMBL/GenBank/DDBJ whole genome shotgun (WGS) entry which is preliminary data.</text>
</comment>
<keyword evidence="2" id="KW-1185">Reference proteome</keyword>
<dbReference type="Gene3D" id="3.30.70.1230">
    <property type="entry name" value="Nucleotide cyclase"/>
    <property type="match status" value="1"/>
</dbReference>
<sequence length="278" mass="30187">MEHSRLVVHRTILAVDVEGYGDPRRTTPHRLAVRHGLDQALRRAFHEAGVPWFDCRHESTGDGTFVLVPAQILKGPFVEVLPAVLAREVRRHNETHEPGERFRLRMALHAGEVAYDDQGATGPAINQAFRLLEAPRLKAALGESPGVLALIASAWFFDEVVRSSTVVDATTFRPVRVAVKETETVGWLSLPDHPYPPRPGEGPLELPASPACGEDLAALVAAADGGPLGLAIHVADQLAGRFPEGRIVLELDGRGSARIRWLPPRCCLSEVCRSGTGQ</sequence>
<dbReference type="AlphaFoldDB" id="A0A9X2SQD1"/>